<keyword evidence="1" id="KW-0732">Signal</keyword>
<name>A0ABS8PN00_9BACT</name>
<dbReference type="RefSeq" id="WP_231003361.1">
    <property type="nucleotide sequence ID" value="NZ_JAJNEC010000004.1"/>
</dbReference>
<feature type="chain" id="PRO_5045680208" evidence="1">
    <location>
        <begin position="21"/>
        <end position="242"/>
    </location>
</feature>
<dbReference type="InterPro" id="IPR046732">
    <property type="entry name" value="DUF6624"/>
</dbReference>
<protein>
    <submittedName>
        <fullName evidence="2">Uncharacterized protein</fullName>
    </submittedName>
</protein>
<feature type="signal peptide" evidence="1">
    <location>
        <begin position="1"/>
        <end position="20"/>
    </location>
</feature>
<gene>
    <name evidence="2" type="ORF">LQ567_06475</name>
</gene>
<reference evidence="2 3" key="1">
    <citation type="submission" date="2021-11" db="EMBL/GenBank/DDBJ databases">
        <title>Genomic of Niabella pedocola.</title>
        <authorList>
            <person name="Wu T."/>
        </authorList>
    </citation>
    <scope>NUCLEOTIDE SEQUENCE [LARGE SCALE GENOMIC DNA]</scope>
    <source>
        <strain evidence="2 3">JCM 31011</strain>
    </source>
</reference>
<sequence>MKTSASMLHLLTAFPFLWSATTTCVPVKPEKQHPSIVPASMMSQLAAIDYEDQRYRQEIMPVINAAQVDSAQLKAIFKKIHRADSINLATIAQILDHKGWPNPKEVGIEGSVTVWAVLQHAALQTQEKYLGMVIQAVKDHKLEPKYLGYLEDRIATDKGLKQKYGTQQFLISKDKTILAPLLDPDKVDLWRKEIGMEPLRDHLKVSIDTGWTWARYIRDLPESEGILKKKKAFFDAQQKEHP</sequence>
<comment type="caution">
    <text evidence="2">The sequence shown here is derived from an EMBL/GenBank/DDBJ whole genome shotgun (WGS) entry which is preliminary data.</text>
</comment>
<organism evidence="2 3">
    <name type="scientific">Niabella pedocola</name>
    <dbReference type="NCBI Taxonomy" id="1752077"/>
    <lineage>
        <taxon>Bacteria</taxon>
        <taxon>Pseudomonadati</taxon>
        <taxon>Bacteroidota</taxon>
        <taxon>Chitinophagia</taxon>
        <taxon>Chitinophagales</taxon>
        <taxon>Chitinophagaceae</taxon>
        <taxon>Niabella</taxon>
    </lineage>
</organism>
<dbReference type="Pfam" id="PF20329">
    <property type="entry name" value="DUF6624"/>
    <property type="match status" value="1"/>
</dbReference>
<evidence type="ECO:0000256" key="1">
    <source>
        <dbReference type="SAM" id="SignalP"/>
    </source>
</evidence>
<dbReference type="Proteomes" id="UP001199816">
    <property type="component" value="Unassembled WGS sequence"/>
</dbReference>
<accession>A0ABS8PN00</accession>
<keyword evidence="3" id="KW-1185">Reference proteome</keyword>
<evidence type="ECO:0000313" key="3">
    <source>
        <dbReference type="Proteomes" id="UP001199816"/>
    </source>
</evidence>
<dbReference type="EMBL" id="JAJNEC010000004">
    <property type="protein sequence ID" value="MCD2422401.1"/>
    <property type="molecule type" value="Genomic_DNA"/>
</dbReference>
<proteinExistence type="predicted"/>
<evidence type="ECO:0000313" key="2">
    <source>
        <dbReference type="EMBL" id="MCD2422401.1"/>
    </source>
</evidence>